<keyword evidence="1" id="KW-0472">Membrane</keyword>
<protein>
    <submittedName>
        <fullName evidence="2">Uncharacterized protein</fullName>
    </submittedName>
</protein>
<evidence type="ECO:0000256" key="1">
    <source>
        <dbReference type="SAM" id="Phobius"/>
    </source>
</evidence>
<dbReference type="EMBL" id="LT629690">
    <property type="protein sequence ID" value="SDF00038.1"/>
    <property type="molecule type" value="Genomic_DNA"/>
</dbReference>
<keyword evidence="1" id="KW-1133">Transmembrane helix</keyword>
<keyword evidence="3" id="KW-1185">Reference proteome</keyword>
<dbReference type="RefSeq" id="WP_083344249.1">
    <property type="nucleotide sequence ID" value="NZ_LT629690.1"/>
</dbReference>
<keyword evidence="1" id="KW-0812">Transmembrane</keyword>
<evidence type="ECO:0000313" key="3">
    <source>
        <dbReference type="Proteomes" id="UP000182427"/>
    </source>
</evidence>
<evidence type="ECO:0000313" key="2">
    <source>
        <dbReference type="EMBL" id="SDF00038.1"/>
    </source>
</evidence>
<reference evidence="2 3" key="1">
    <citation type="submission" date="2016-10" db="EMBL/GenBank/DDBJ databases">
        <authorList>
            <person name="de Groot N.N."/>
        </authorList>
    </citation>
    <scope>NUCLEOTIDE SEQUENCE [LARGE SCALE GENOMIC DNA]</scope>
    <source>
        <strain evidence="2 3">GAS232</strain>
    </source>
</reference>
<dbReference type="AlphaFoldDB" id="A0A1G7HI11"/>
<sequence length="132" mass="14814">MKTATIPALHRIDGMSNLWTAGSRGALLFIGLVLLVMPWTEHFWNFDGFLNGGQDFEFGLLAIATMFCFVMVMMQHAKCSFRATLCLRRWLSIVLQHNDPVVTGSFMGLNSILHTVPFPSPSLRQCTLPLQI</sequence>
<feature type="transmembrane region" description="Helical" evidence="1">
    <location>
        <begin position="58"/>
        <end position="74"/>
    </location>
</feature>
<dbReference type="Proteomes" id="UP000182427">
    <property type="component" value="Chromosome I"/>
</dbReference>
<organism evidence="2 3">
    <name type="scientific">Terriglobus roseus</name>
    <dbReference type="NCBI Taxonomy" id="392734"/>
    <lineage>
        <taxon>Bacteria</taxon>
        <taxon>Pseudomonadati</taxon>
        <taxon>Acidobacteriota</taxon>
        <taxon>Terriglobia</taxon>
        <taxon>Terriglobales</taxon>
        <taxon>Acidobacteriaceae</taxon>
        <taxon>Terriglobus</taxon>
    </lineage>
</organism>
<name>A0A1G7HI11_9BACT</name>
<gene>
    <name evidence="2" type="ORF">SAMN05444167_1082</name>
</gene>
<proteinExistence type="predicted"/>
<accession>A0A1G7HI11</accession>
<feature type="transmembrane region" description="Helical" evidence="1">
    <location>
        <begin position="21"/>
        <end position="38"/>
    </location>
</feature>
<dbReference type="OrthoDB" id="123367at2"/>